<dbReference type="PANTHER" id="PTHR19384">
    <property type="entry name" value="NITRIC OXIDE SYNTHASE-RELATED"/>
    <property type="match status" value="1"/>
</dbReference>
<keyword evidence="13" id="KW-1185">Reference proteome</keyword>
<feature type="binding site" evidence="10">
    <location>
        <begin position="94"/>
        <end position="103"/>
    </location>
    <ligand>
        <name>FMN</name>
        <dbReference type="ChEBI" id="CHEBI:58210"/>
    </ligand>
</feature>
<gene>
    <name evidence="14" type="primary">LOC108078773</name>
</gene>
<dbReference type="InterPro" id="IPR003097">
    <property type="entry name" value="CysJ-like_FAD-binding"/>
</dbReference>
<dbReference type="InterPro" id="IPR001094">
    <property type="entry name" value="Flavdoxin-like"/>
</dbReference>
<evidence type="ECO:0000256" key="3">
    <source>
        <dbReference type="ARBA" id="ARBA00004496"/>
    </source>
</evidence>
<evidence type="ECO:0000256" key="5">
    <source>
        <dbReference type="ARBA" id="ARBA00022630"/>
    </source>
</evidence>
<dbReference type="OrthoDB" id="1856718at2759"/>
<dbReference type="Gene3D" id="3.40.50.80">
    <property type="entry name" value="Nucleotide-binding domain of ferredoxin-NADP reductase (FNR) module"/>
    <property type="match status" value="1"/>
</dbReference>
<feature type="binding site" evidence="10">
    <location>
        <position position="129"/>
    </location>
    <ligand>
        <name>FMN</name>
        <dbReference type="ChEBI" id="CHEBI:58210"/>
    </ligand>
</feature>
<protein>
    <recommendedName>
        <fullName evidence="10">NADPH-dependent diflavin oxidoreductase 1</fullName>
        <ecNumber evidence="10">1.18.1.-</ecNumber>
    </recommendedName>
    <alternativeName>
        <fullName evidence="10">NADPH-dependent FMN and FAD-containing oxidoreductase</fullName>
    </alternativeName>
</protein>
<comment type="cofactor">
    <cofactor evidence="1 10">
        <name>FMN</name>
        <dbReference type="ChEBI" id="CHEBI:58210"/>
    </cofactor>
</comment>
<keyword evidence="4 10" id="KW-0963">Cytoplasm</keyword>
<feature type="binding site" evidence="10">
    <location>
        <begin position="9"/>
        <end position="14"/>
    </location>
    <ligand>
        <name>FMN</name>
        <dbReference type="ChEBI" id="CHEBI:58210"/>
    </ligand>
</feature>
<feature type="domain" description="Flavodoxin-like" evidence="11">
    <location>
        <begin position="3"/>
        <end position="147"/>
    </location>
</feature>
<dbReference type="InterPro" id="IPR029039">
    <property type="entry name" value="Flavoprotein-like_sf"/>
</dbReference>
<dbReference type="Gene3D" id="3.40.50.360">
    <property type="match status" value="1"/>
</dbReference>
<dbReference type="GO" id="GO:0016651">
    <property type="term" value="F:oxidoreductase activity, acting on NAD(P)H"/>
    <property type="evidence" value="ECO:0007669"/>
    <property type="project" value="UniProtKB-UniRule"/>
</dbReference>
<dbReference type="GO" id="GO:0050660">
    <property type="term" value="F:flavin adenine dinucleotide binding"/>
    <property type="evidence" value="ECO:0007669"/>
    <property type="project" value="UniProtKB-UniRule"/>
</dbReference>
<evidence type="ECO:0000313" key="13">
    <source>
        <dbReference type="Proteomes" id="UP001652661"/>
    </source>
</evidence>
<keyword evidence="8 10" id="KW-0521">NADP</keyword>
<accession>A0A6P4IYI6</accession>
<dbReference type="InterPro" id="IPR028879">
    <property type="entry name" value="NDOR1"/>
</dbReference>
<dbReference type="Gene3D" id="1.20.990.10">
    <property type="entry name" value="NADPH-cytochrome p450 Reductase, Chain A, domain 3"/>
    <property type="match status" value="1"/>
</dbReference>
<dbReference type="Pfam" id="PF00667">
    <property type="entry name" value="FAD_binding_1"/>
    <property type="match status" value="1"/>
</dbReference>
<dbReference type="GO" id="GO:0005829">
    <property type="term" value="C:cytosol"/>
    <property type="evidence" value="ECO:0007669"/>
    <property type="project" value="TreeGrafter"/>
</dbReference>
<dbReference type="PRINTS" id="PR00371">
    <property type="entry name" value="FPNCR"/>
</dbReference>
<feature type="binding site" evidence="10">
    <location>
        <position position="344"/>
    </location>
    <ligand>
        <name>FAD</name>
        <dbReference type="ChEBI" id="CHEBI:57692"/>
    </ligand>
</feature>
<dbReference type="PROSITE" id="PS50902">
    <property type="entry name" value="FLAVODOXIN_LIKE"/>
    <property type="match status" value="1"/>
</dbReference>
<evidence type="ECO:0000256" key="6">
    <source>
        <dbReference type="ARBA" id="ARBA00022643"/>
    </source>
</evidence>
<comment type="similarity">
    <text evidence="10">Belongs to the NADPH-dependent diflavin oxidoreductase NDOR1 family.</text>
</comment>
<feature type="binding site" evidence="10">
    <location>
        <begin position="408"/>
        <end position="411"/>
    </location>
    <ligand>
        <name>FAD</name>
        <dbReference type="ChEBI" id="CHEBI:57692"/>
    </ligand>
</feature>
<dbReference type="Proteomes" id="UP001652661">
    <property type="component" value="Chromosome 3L"/>
</dbReference>
<keyword evidence="9 10" id="KW-0560">Oxidoreductase</keyword>
<dbReference type="SUPFAM" id="SSF52343">
    <property type="entry name" value="Ferredoxin reductase-like, C-terminal NADP-linked domain"/>
    <property type="match status" value="1"/>
</dbReference>
<dbReference type="FunFam" id="1.20.990.10:FF:000013">
    <property type="entry name" value="NADPH-dependent diflavin oxidoreductase 1"/>
    <property type="match status" value="1"/>
</dbReference>
<evidence type="ECO:0000256" key="1">
    <source>
        <dbReference type="ARBA" id="ARBA00001917"/>
    </source>
</evidence>
<evidence type="ECO:0000313" key="14">
    <source>
        <dbReference type="RefSeq" id="XP_017028304.1"/>
    </source>
</evidence>
<comment type="cofactor">
    <cofactor evidence="2 10">
        <name>FAD</name>
        <dbReference type="ChEBI" id="CHEBI:57692"/>
    </cofactor>
</comment>
<feature type="binding site" evidence="10">
    <location>
        <begin position="56"/>
        <end position="59"/>
    </location>
    <ligand>
        <name>FMN</name>
        <dbReference type="ChEBI" id="CHEBI:58210"/>
    </ligand>
</feature>
<comment type="subcellular location">
    <subcellularLocation>
        <location evidence="3 10">Cytoplasm</location>
    </subcellularLocation>
</comment>
<sequence length="584" mass="65880">MRLLVLYGSQTGTAQDVAEQIWRESHLLGFQGPVLSLEEYETQRLIEERLVVFVVATTGDGVEPDNMKQAWRFLLKRSLPAQSLQGMQFACLGLGDSSYPKFNYAAKKLHKRLLNLGATAVCPVGLCDDQHDYGHLGVSLAWTKDLWIALKGISGVDDSQLNGGHVQSPGKWLLKTLPKDSAIVPLETLLWTQKQAAHTFKLKNNQRTTAENHFQDVRFLKLEYQAEVLSWEPGDVLDVQPQNSEETVKEFFELIREHNLNFDEDTVVEVVSAHPDMPLPKAYATPLSLRQAAKYVWDLSAKPRQRFLEVLGFNCSDEMEKEKLVEFCSGEGIDDLVAYVNRPRRTLLEVLQDFRHATSRLTLEQLFEMMPLIQPRSFSIASDMSSGTLDLLVAVVNYKTIMHTPRLGLCSNWLKHLEAGSTELRGVVKKGTMVWPKDLSIPLIMVGPGTGIAPFRSIIQHRLQPQATGSAIGPLVVFFGCRNKSSDFHFEADFTAWTTAKQVEAHFAFSRDEDHKVYVQHLITKNGPYLAGLIKDRNAFIYVAGNSNNMPKSVREAFIEILGGDADYVDLMIKQRRYQEETWA</sequence>
<dbReference type="Pfam" id="PF00175">
    <property type="entry name" value="NAD_binding_1"/>
    <property type="match status" value="1"/>
</dbReference>
<dbReference type="FunFam" id="3.40.50.80:FF:000032">
    <property type="entry name" value="NADPH-dependent diflavin oxidoreductase 1"/>
    <property type="match status" value="1"/>
</dbReference>
<organism evidence="13 14">
    <name type="scientific">Drosophila kikkawai</name>
    <name type="common">Fruit fly</name>
    <dbReference type="NCBI Taxonomy" id="30033"/>
    <lineage>
        <taxon>Eukaryota</taxon>
        <taxon>Metazoa</taxon>
        <taxon>Ecdysozoa</taxon>
        <taxon>Arthropoda</taxon>
        <taxon>Hexapoda</taxon>
        <taxon>Insecta</taxon>
        <taxon>Pterygota</taxon>
        <taxon>Neoptera</taxon>
        <taxon>Endopterygota</taxon>
        <taxon>Diptera</taxon>
        <taxon>Brachycera</taxon>
        <taxon>Muscomorpha</taxon>
        <taxon>Ephydroidea</taxon>
        <taxon>Drosophilidae</taxon>
        <taxon>Drosophila</taxon>
        <taxon>Sophophora</taxon>
    </lineage>
</organism>
<comment type="caution">
    <text evidence="10">Lacks conserved residue(s) required for the propagation of feature annotation.</text>
</comment>
<dbReference type="RefSeq" id="XP_017028304.1">
    <property type="nucleotide sequence ID" value="XM_017172815.3"/>
</dbReference>
<dbReference type="HAMAP" id="MF_03178">
    <property type="entry name" value="NDOR1"/>
    <property type="match status" value="1"/>
</dbReference>
<dbReference type="InterPro" id="IPR001709">
    <property type="entry name" value="Flavoprot_Pyr_Nucl_cyt_Rdtase"/>
</dbReference>
<comment type="similarity">
    <text evidence="10">In the C-terminal section; belongs to the flavoprotein pyridine nucleotide cytochrome reductase family.</text>
</comment>
<dbReference type="GeneID" id="108078773"/>
<comment type="catalytic activity">
    <reaction evidence="10">
        <text>2 oxidized [2Fe-2S]-[protein] + NADPH = 2 reduced [2Fe-2S]-[protein] + NADP(+) + H(+)</text>
        <dbReference type="Rhea" id="RHEA:67716"/>
        <dbReference type="Rhea" id="RHEA-COMP:17327"/>
        <dbReference type="Rhea" id="RHEA-COMP:17328"/>
        <dbReference type="ChEBI" id="CHEBI:15378"/>
        <dbReference type="ChEBI" id="CHEBI:33737"/>
        <dbReference type="ChEBI" id="CHEBI:33738"/>
        <dbReference type="ChEBI" id="CHEBI:57783"/>
        <dbReference type="ChEBI" id="CHEBI:58349"/>
    </reaction>
</comment>
<comment type="similarity">
    <text evidence="10">In the N-terminal section; belongs to the flavodoxin family.</text>
</comment>
<evidence type="ECO:0000256" key="8">
    <source>
        <dbReference type="ARBA" id="ARBA00022857"/>
    </source>
</evidence>
<dbReference type="PRINTS" id="PR00369">
    <property type="entry name" value="FLAVODOXIN"/>
</dbReference>
<feature type="binding site" evidence="10">
    <location>
        <position position="583"/>
    </location>
    <ligand>
        <name>FAD</name>
        <dbReference type="ChEBI" id="CHEBI:57692"/>
    </ligand>
</feature>
<dbReference type="PROSITE" id="PS51384">
    <property type="entry name" value="FAD_FR"/>
    <property type="match status" value="1"/>
</dbReference>
<feature type="binding site" evidence="10">
    <location>
        <begin position="516"/>
        <end position="520"/>
    </location>
    <ligand>
        <name>NADP(+)</name>
        <dbReference type="ChEBI" id="CHEBI:58349"/>
    </ligand>
</feature>
<dbReference type="PANTHER" id="PTHR19384:SF10">
    <property type="entry name" value="NADPH-DEPENDENT DIFLAVIN OXIDOREDUCTASE 1"/>
    <property type="match status" value="1"/>
</dbReference>
<dbReference type="AlphaFoldDB" id="A0A6P4IYI6"/>
<dbReference type="GO" id="GO:0050661">
    <property type="term" value="F:NADP binding"/>
    <property type="evidence" value="ECO:0007669"/>
    <property type="project" value="UniProtKB-UniRule"/>
</dbReference>
<dbReference type="SUPFAM" id="SSF52218">
    <property type="entry name" value="Flavoproteins"/>
    <property type="match status" value="1"/>
</dbReference>
<evidence type="ECO:0000259" key="12">
    <source>
        <dbReference type="PROSITE" id="PS51384"/>
    </source>
</evidence>
<evidence type="ECO:0000256" key="10">
    <source>
        <dbReference type="HAMAP-Rule" id="MF_03178"/>
    </source>
</evidence>
<evidence type="ECO:0000256" key="2">
    <source>
        <dbReference type="ARBA" id="ARBA00001974"/>
    </source>
</evidence>
<dbReference type="GO" id="GO:0005634">
    <property type="term" value="C:nucleus"/>
    <property type="evidence" value="ECO:0007669"/>
    <property type="project" value="UniProtKB-ARBA"/>
</dbReference>
<evidence type="ECO:0000256" key="9">
    <source>
        <dbReference type="ARBA" id="ARBA00023002"/>
    </source>
</evidence>
<feature type="binding site" evidence="10">
    <location>
        <begin position="376"/>
        <end position="379"/>
    </location>
    <ligand>
        <name>FAD</name>
        <dbReference type="ChEBI" id="CHEBI:57692"/>
    </ligand>
</feature>
<dbReference type="Pfam" id="PF00258">
    <property type="entry name" value="Flavodoxin_1"/>
    <property type="match status" value="1"/>
</dbReference>
<dbReference type="GO" id="GO:0016226">
    <property type="term" value="P:iron-sulfur cluster assembly"/>
    <property type="evidence" value="ECO:0007669"/>
    <property type="project" value="UniProtKB-UniRule"/>
</dbReference>
<dbReference type="InterPro" id="IPR017938">
    <property type="entry name" value="Riboflavin_synthase-like_b-brl"/>
</dbReference>
<dbReference type="SUPFAM" id="SSF63380">
    <property type="entry name" value="Riboflavin synthase domain-like"/>
    <property type="match status" value="1"/>
</dbReference>
<evidence type="ECO:0000259" key="11">
    <source>
        <dbReference type="PROSITE" id="PS50902"/>
    </source>
</evidence>
<evidence type="ECO:0000256" key="4">
    <source>
        <dbReference type="ARBA" id="ARBA00022490"/>
    </source>
</evidence>
<dbReference type="FunFam" id="3.40.50.360:FF:000015">
    <property type="entry name" value="NADPH-dependent diflavin oxidoreductase 1"/>
    <property type="match status" value="1"/>
</dbReference>
<evidence type="ECO:0000256" key="7">
    <source>
        <dbReference type="ARBA" id="ARBA00022827"/>
    </source>
</evidence>
<dbReference type="GO" id="GO:0010181">
    <property type="term" value="F:FMN binding"/>
    <property type="evidence" value="ECO:0007669"/>
    <property type="project" value="UniProtKB-UniRule"/>
</dbReference>
<feature type="binding site" evidence="10">
    <location>
        <begin position="510"/>
        <end position="511"/>
    </location>
    <ligand>
        <name>NADP(+)</name>
        <dbReference type="ChEBI" id="CHEBI:58349"/>
    </ligand>
</feature>
<dbReference type="EC" id="1.18.1.-" evidence="10"/>
<feature type="binding site" evidence="10">
    <location>
        <position position="450"/>
    </location>
    <ligand>
        <name>NADP(+)</name>
        <dbReference type="ChEBI" id="CHEBI:58349"/>
    </ligand>
</feature>
<dbReference type="OMA" id="DIMSIPR"/>
<keyword evidence="5 10" id="KW-0285">Flavoprotein</keyword>
<comment type="function">
    <text evidence="10">NADPH-dependent reductase which is a central component of the cytosolic iron-sulfur (Fe-S) protein assembly (CIA) machinery. Transfers electrons from NADPH via its FAD and FMN prosthetic groups to the [2Fe-2S] cluster of the anamorsin/DRE2 homolog, another key component of the CIA machinery. In turn, this reduced cluster provides electrons for assembly of cytosolic iron-sulfur cluster proteins.</text>
</comment>
<dbReference type="GO" id="GO:0160246">
    <property type="term" value="F:NADPH-iron-sulfur [2Fe-2S] protein oxidoreductase activity"/>
    <property type="evidence" value="ECO:0007669"/>
    <property type="project" value="InterPro"/>
</dbReference>
<dbReference type="InterPro" id="IPR023173">
    <property type="entry name" value="NADPH_Cyt_P450_Rdtase_alpha"/>
</dbReference>
<keyword evidence="6 10" id="KW-0288">FMN</keyword>
<dbReference type="InterPro" id="IPR039261">
    <property type="entry name" value="FNR_nucleotide-bd"/>
</dbReference>
<reference evidence="14" key="1">
    <citation type="submission" date="2025-08" db="UniProtKB">
        <authorList>
            <consortium name="RefSeq"/>
        </authorList>
    </citation>
    <scope>IDENTIFICATION</scope>
    <source>
        <strain evidence="14">14028-0561.14</strain>
        <tissue evidence="14">Whole fly</tissue>
    </source>
</reference>
<dbReference type="Gene3D" id="2.40.30.10">
    <property type="entry name" value="Translation factors"/>
    <property type="match status" value="1"/>
</dbReference>
<dbReference type="InterPro" id="IPR001433">
    <property type="entry name" value="OxRdtase_FAD/NAD-bd"/>
</dbReference>
<keyword evidence="7 10" id="KW-0274">FAD</keyword>
<dbReference type="InterPro" id="IPR008254">
    <property type="entry name" value="Flavodoxin/NO_synth"/>
</dbReference>
<dbReference type="InterPro" id="IPR017927">
    <property type="entry name" value="FAD-bd_FR_type"/>
</dbReference>
<name>A0A6P4IYI6_DROKI</name>
<proteinExistence type="inferred from homology"/>
<feature type="domain" description="FAD-binding FR-type" evidence="12">
    <location>
        <begin position="195"/>
        <end position="436"/>
    </location>
</feature>